<evidence type="ECO:0000313" key="1">
    <source>
        <dbReference type="EMBL" id="KAK8567912.1"/>
    </source>
</evidence>
<dbReference type="EMBL" id="JBBPBM010000009">
    <property type="protein sequence ID" value="KAK8567912.1"/>
    <property type="molecule type" value="Genomic_DNA"/>
</dbReference>
<keyword evidence="3" id="KW-1185">Reference proteome</keyword>
<protein>
    <submittedName>
        <fullName evidence="1">Uncharacterized protein</fullName>
    </submittedName>
</protein>
<accession>A0ABR2EYZ1</accession>
<sequence>MPCEFLPAKFEAAAATPPPRLGFHFRGSFSLPIASPTFRTCHVLQRHACWYKNQSSASVKAEADKVRKGWPKLLLIMKWQNCAVESNP</sequence>
<proteinExistence type="predicted"/>
<comment type="caution">
    <text evidence="1">The sequence shown here is derived from an EMBL/GenBank/DDBJ whole genome shotgun (WGS) entry which is preliminary data.</text>
</comment>
<dbReference type="EMBL" id="JBBPBM010000009">
    <property type="protein sequence ID" value="KAK8567917.1"/>
    <property type="molecule type" value="Genomic_DNA"/>
</dbReference>
<dbReference type="Proteomes" id="UP001472677">
    <property type="component" value="Unassembled WGS sequence"/>
</dbReference>
<gene>
    <name evidence="1" type="ORF">V6N12_006480</name>
    <name evidence="2" type="ORF">V6N12_006485</name>
</gene>
<name>A0ABR2EYZ1_9ROSI</name>
<organism evidence="1 3">
    <name type="scientific">Hibiscus sabdariffa</name>
    <name type="common">roselle</name>
    <dbReference type="NCBI Taxonomy" id="183260"/>
    <lineage>
        <taxon>Eukaryota</taxon>
        <taxon>Viridiplantae</taxon>
        <taxon>Streptophyta</taxon>
        <taxon>Embryophyta</taxon>
        <taxon>Tracheophyta</taxon>
        <taxon>Spermatophyta</taxon>
        <taxon>Magnoliopsida</taxon>
        <taxon>eudicotyledons</taxon>
        <taxon>Gunneridae</taxon>
        <taxon>Pentapetalae</taxon>
        <taxon>rosids</taxon>
        <taxon>malvids</taxon>
        <taxon>Malvales</taxon>
        <taxon>Malvaceae</taxon>
        <taxon>Malvoideae</taxon>
        <taxon>Hibiscus</taxon>
    </lineage>
</organism>
<reference evidence="1 3" key="1">
    <citation type="journal article" date="2024" name="G3 (Bethesda)">
        <title>Genome assembly of Hibiscus sabdariffa L. provides insights into metabolisms of medicinal natural products.</title>
        <authorList>
            <person name="Kim T."/>
        </authorList>
    </citation>
    <scope>NUCLEOTIDE SEQUENCE [LARGE SCALE GENOMIC DNA]</scope>
    <source>
        <strain evidence="1">TK-2024</strain>
        <tissue evidence="1">Old leaves</tissue>
    </source>
</reference>
<evidence type="ECO:0000313" key="2">
    <source>
        <dbReference type="EMBL" id="KAK8567917.1"/>
    </source>
</evidence>
<evidence type="ECO:0000313" key="3">
    <source>
        <dbReference type="Proteomes" id="UP001472677"/>
    </source>
</evidence>